<evidence type="ECO:0000256" key="1">
    <source>
        <dbReference type="SAM" id="MobiDB-lite"/>
    </source>
</evidence>
<comment type="caution">
    <text evidence="2">The sequence shown here is derived from an EMBL/GenBank/DDBJ whole genome shotgun (WGS) entry which is preliminary data.</text>
</comment>
<evidence type="ECO:0000313" key="2">
    <source>
        <dbReference type="EMBL" id="KAK1687180.1"/>
    </source>
</evidence>
<proteinExistence type="predicted"/>
<dbReference type="Proteomes" id="UP001231189">
    <property type="component" value="Unassembled WGS sequence"/>
</dbReference>
<sequence>MTCTRKDDYTRHLAKVIDDKAKKKKEDDEAKKKKEDDEAKKKEDGKAKEKDSASTSKLSAGKKTSAPLKAPKQTTKGKKKGSFPARRTGQTIDPNTQSV</sequence>
<evidence type="ECO:0000313" key="3">
    <source>
        <dbReference type="Proteomes" id="UP001231189"/>
    </source>
</evidence>
<dbReference type="AlphaFoldDB" id="A0AAD8X054"/>
<dbReference type="EMBL" id="JAUUTY010000002">
    <property type="protein sequence ID" value="KAK1687180.1"/>
    <property type="molecule type" value="Genomic_DNA"/>
</dbReference>
<accession>A0AAD8X054</accession>
<name>A0AAD8X054_LOLMU</name>
<reference evidence="2" key="1">
    <citation type="submission" date="2023-07" db="EMBL/GenBank/DDBJ databases">
        <title>A chromosome-level genome assembly of Lolium multiflorum.</title>
        <authorList>
            <person name="Chen Y."/>
            <person name="Copetti D."/>
            <person name="Kolliker R."/>
            <person name="Studer B."/>
        </authorList>
    </citation>
    <scope>NUCLEOTIDE SEQUENCE</scope>
    <source>
        <strain evidence="2">02402/16</strain>
        <tissue evidence="2">Leaf</tissue>
    </source>
</reference>
<feature type="compositionally biased region" description="Basic and acidic residues" evidence="1">
    <location>
        <begin position="1"/>
        <end position="52"/>
    </location>
</feature>
<keyword evidence="3" id="KW-1185">Reference proteome</keyword>
<feature type="region of interest" description="Disordered" evidence="1">
    <location>
        <begin position="1"/>
        <end position="99"/>
    </location>
</feature>
<protein>
    <submittedName>
        <fullName evidence="2">Uncharacterized protein</fullName>
    </submittedName>
</protein>
<feature type="compositionally biased region" description="Polar residues" evidence="1">
    <location>
        <begin position="88"/>
        <end position="99"/>
    </location>
</feature>
<gene>
    <name evidence="2" type="ORF">QYE76_048028</name>
</gene>
<organism evidence="2 3">
    <name type="scientific">Lolium multiflorum</name>
    <name type="common">Italian ryegrass</name>
    <name type="synonym">Lolium perenne subsp. multiflorum</name>
    <dbReference type="NCBI Taxonomy" id="4521"/>
    <lineage>
        <taxon>Eukaryota</taxon>
        <taxon>Viridiplantae</taxon>
        <taxon>Streptophyta</taxon>
        <taxon>Embryophyta</taxon>
        <taxon>Tracheophyta</taxon>
        <taxon>Spermatophyta</taxon>
        <taxon>Magnoliopsida</taxon>
        <taxon>Liliopsida</taxon>
        <taxon>Poales</taxon>
        <taxon>Poaceae</taxon>
        <taxon>BOP clade</taxon>
        <taxon>Pooideae</taxon>
        <taxon>Poodae</taxon>
        <taxon>Poeae</taxon>
        <taxon>Poeae Chloroplast Group 2 (Poeae type)</taxon>
        <taxon>Loliodinae</taxon>
        <taxon>Loliinae</taxon>
        <taxon>Lolium</taxon>
    </lineage>
</organism>